<proteinExistence type="inferred from homology"/>
<dbReference type="GO" id="GO:1990904">
    <property type="term" value="C:ribonucleoprotein complex"/>
    <property type="evidence" value="ECO:0007669"/>
    <property type="project" value="UniProtKB-KW"/>
</dbReference>
<gene>
    <name evidence="8" type="ORF">RHSIM_Rhsim13G0134700</name>
    <name evidence="7" type="ORF">RHSIM_RhsimUnG0177600</name>
</gene>
<keyword evidence="5" id="KW-0687">Ribonucleoprotein</keyword>
<evidence type="ECO:0000313" key="8">
    <source>
        <dbReference type="EMBL" id="KAF7119283.1"/>
    </source>
</evidence>
<comment type="similarity">
    <text evidence="2">Belongs to the mitochondrion-specific ribosomal protein mS33 family.</text>
</comment>
<dbReference type="OrthoDB" id="6495301at2759"/>
<evidence type="ECO:0000313" key="7">
    <source>
        <dbReference type="EMBL" id="KAF7112942.1"/>
    </source>
</evidence>
<evidence type="ECO:0000256" key="6">
    <source>
        <dbReference type="ARBA" id="ARBA00035132"/>
    </source>
</evidence>
<reference evidence="7" key="1">
    <citation type="submission" date="2019-11" db="EMBL/GenBank/DDBJ databases">
        <authorList>
            <person name="Liu Y."/>
            <person name="Hou J."/>
            <person name="Li T.-Q."/>
            <person name="Guan C.-H."/>
            <person name="Wu X."/>
            <person name="Wu H.-Z."/>
            <person name="Ling F."/>
            <person name="Zhang R."/>
            <person name="Shi X.-G."/>
            <person name="Ren J.-P."/>
            <person name="Chen E.-F."/>
            <person name="Sun J.-M."/>
        </authorList>
    </citation>
    <scope>NUCLEOTIDE SEQUENCE</scope>
    <source>
        <strain evidence="7">Adult_tree_wgs_1</strain>
        <tissue evidence="7">Leaves</tissue>
    </source>
</reference>
<accession>A0A834FUP4</accession>
<dbReference type="EMBL" id="WJXA01000013">
    <property type="protein sequence ID" value="KAF7119283.1"/>
    <property type="molecule type" value="Genomic_DNA"/>
</dbReference>
<protein>
    <recommendedName>
        <fullName evidence="6">Small ribosomal subunit protein mS33</fullName>
    </recommendedName>
</protein>
<evidence type="ECO:0000256" key="2">
    <source>
        <dbReference type="ARBA" id="ARBA00008970"/>
    </source>
</evidence>
<dbReference type="Pfam" id="PF08293">
    <property type="entry name" value="MRP-S33"/>
    <property type="match status" value="1"/>
</dbReference>
<dbReference type="GO" id="GO:0005739">
    <property type="term" value="C:mitochondrion"/>
    <property type="evidence" value="ECO:0007669"/>
    <property type="project" value="UniProtKB-SubCell"/>
</dbReference>
<dbReference type="PANTHER" id="PTHR13362:SF2">
    <property type="entry name" value="SMALL RIBOSOMAL SUBUNIT PROTEIN MS33"/>
    <property type="match status" value="1"/>
</dbReference>
<name>A0A834FUP4_RHOSS</name>
<evidence type="ECO:0000256" key="4">
    <source>
        <dbReference type="ARBA" id="ARBA00023128"/>
    </source>
</evidence>
<dbReference type="GO" id="GO:0005840">
    <property type="term" value="C:ribosome"/>
    <property type="evidence" value="ECO:0007669"/>
    <property type="project" value="UniProtKB-KW"/>
</dbReference>
<dbReference type="AlphaFoldDB" id="A0A834FUP4"/>
<dbReference type="InterPro" id="IPR013219">
    <property type="entry name" value="Ribosomal_mS33"/>
</dbReference>
<keyword evidence="4" id="KW-0496">Mitochondrion</keyword>
<organism evidence="7 9">
    <name type="scientific">Rhododendron simsii</name>
    <name type="common">Sims's rhododendron</name>
    <dbReference type="NCBI Taxonomy" id="118357"/>
    <lineage>
        <taxon>Eukaryota</taxon>
        <taxon>Viridiplantae</taxon>
        <taxon>Streptophyta</taxon>
        <taxon>Embryophyta</taxon>
        <taxon>Tracheophyta</taxon>
        <taxon>Spermatophyta</taxon>
        <taxon>Magnoliopsida</taxon>
        <taxon>eudicotyledons</taxon>
        <taxon>Gunneridae</taxon>
        <taxon>Pentapetalae</taxon>
        <taxon>asterids</taxon>
        <taxon>Ericales</taxon>
        <taxon>Ericaceae</taxon>
        <taxon>Ericoideae</taxon>
        <taxon>Rhodoreae</taxon>
        <taxon>Rhododendron</taxon>
    </lineage>
</organism>
<dbReference type="PANTHER" id="PTHR13362">
    <property type="entry name" value="MITOCHONDRIAL RIBOSOMAL PROTEIN S33"/>
    <property type="match status" value="1"/>
</dbReference>
<dbReference type="EMBL" id="WJXA01000398">
    <property type="protein sequence ID" value="KAF7112942.1"/>
    <property type="molecule type" value="Genomic_DNA"/>
</dbReference>
<keyword evidence="9" id="KW-1185">Reference proteome</keyword>
<keyword evidence="3" id="KW-0689">Ribosomal protein</keyword>
<evidence type="ECO:0000256" key="1">
    <source>
        <dbReference type="ARBA" id="ARBA00004173"/>
    </source>
</evidence>
<evidence type="ECO:0000313" key="9">
    <source>
        <dbReference type="Proteomes" id="UP000626092"/>
    </source>
</evidence>
<comment type="caution">
    <text evidence="7">The sequence shown here is derived from an EMBL/GenBank/DDBJ whole genome shotgun (WGS) entry which is preliminary data.</text>
</comment>
<evidence type="ECO:0000256" key="5">
    <source>
        <dbReference type="ARBA" id="ARBA00023274"/>
    </source>
</evidence>
<sequence length="116" mass="13277">MSIGSLKSLMVEVTTKGVAEARARMFGHVLNPTGERSPHKFLHKKLIGDQKVAQWYPYDINKDDPLVMARKEQERLSKLEMLKRRGKGHPKKGQGKRSKCQYSDCLCKRHGNRIMG</sequence>
<comment type="subcellular location">
    <subcellularLocation>
        <location evidence="1">Mitochondrion</location>
    </subcellularLocation>
</comment>
<dbReference type="Proteomes" id="UP000626092">
    <property type="component" value="Unassembled WGS sequence"/>
</dbReference>
<evidence type="ECO:0000256" key="3">
    <source>
        <dbReference type="ARBA" id="ARBA00022980"/>
    </source>
</evidence>